<reference evidence="5 6" key="1">
    <citation type="submission" date="2017-06" db="EMBL/GenBank/DDBJ databases">
        <title>Raineya orbicola gen. nov., sp. nov. a slightly thermophilic bacterium of the phylum Bacteroidetes and the description of Raineyaceae fam. nov.</title>
        <authorList>
            <person name="Albuquerque L."/>
            <person name="Polonia A.R.M."/>
            <person name="Barroso C."/>
            <person name="Froufe H.J.C."/>
            <person name="Lage O."/>
            <person name="Lobo-Da-Cunha A."/>
            <person name="Egas C."/>
            <person name="Da Costa M.S."/>
        </authorList>
    </citation>
    <scope>NUCLEOTIDE SEQUENCE [LARGE SCALE GENOMIC DNA]</scope>
    <source>
        <strain evidence="5 6">SPSPC-11</strain>
    </source>
</reference>
<dbReference type="OrthoDB" id="977166at2"/>
<feature type="transmembrane region" description="Helical" evidence="3">
    <location>
        <begin position="351"/>
        <end position="372"/>
    </location>
</feature>
<keyword evidence="3" id="KW-0472">Membrane</keyword>
<evidence type="ECO:0000256" key="1">
    <source>
        <dbReference type="PROSITE-ProRule" id="PRU00339"/>
    </source>
</evidence>
<keyword evidence="3" id="KW-0812">Transmembrane</keyword>
<comment type="caution">
    <text evidence="5">The sequence shown here is derived from an EMBL/GenBank/DDBJ whole genome shotgun (WGS) entry which is preliminary data.</text>
</comment>
<dbReference type="InterPro" id="IPR036457">
    <property type="entry name" value="PPM-type-like_dom_sf"/>
</dbReference>
<keyword evidence="6" id="KW-1185">Reference proteome</keyword>
<dbReference type="InterPro" id="IPR011990">
    <property type="entry name" value="TPR-like_helical_dom_sf"/>
</dbReference>
<dbReference type="Gene3D" id="3.60.40.10">
    <property type="entry name" value="PPM-type phosphatase domain"/>
    <property type="match status" value="1"/>
</dbReference>
<dbReference type="InterPro" id="IPR001932">
    <property type="entry name" value="PPM-type_phosphatase-like_dom"/>
</dbReference>
<feature type="repeat" description="TPR" evidence="1">
    <location>
        <begin position="81"/>
        <end position="114"/>
    </location>
</feature>
<dbReference type="AlphaFoldDB" id="A0A2N3IH54"/>
<gene>
    <name evidence="5" type="ORF">Rain11_1317</name>
</gene>
<evidence type="ECO:0000256" key="2">
    <source>
        <dbReference type="SAM" id="Coils"/>
    </source>
</evidence>
<feature type="coiled-coil region" evidence="2">
    <location>
        <begin position="377"/>
        <end position="422"/>
    </location>
</feature>
<evidence type="ECO:0000259" key="4">
    <source>
        <dbReference type="SMART" id="SM00331"/>
    </source>
</evidence>
<dbReference type="PROSITE" id="PS50005">
    <property type="entry name" value="TPR"/>
    <property type="match status" value="2"/>
</dbReference>
<dbReference type="Pfam" id="PF07228">
    <property type="entry name" value="SpoIIE"/>
    <property type="match status" value="1"/>
</dbReference>
<sequence length="693" mass="80673">MRWFVLGIVWIFALPLFSQKKALIDSLQKELEKHPKPDSIRLQILIELGWQYRNSNINKAFEYNRDAVYLANELKNEAILARIFNHRGVLYRNISDFPEAEKKFYEALHIAEKYQNLQEIAYANNNLGDLLRLTGNTAESIKFMQKAQEIFKKLKDKRGEAYTYIRLSEAFQKLGDLEKAEEMAQKCLVLRQDLGNQQDLGAALNRVGDVLAIREKYNEALEYYRKALNIAINQNDATAKVSSLQDIGKVFIRTQRYKEAEKPLMEALEIAKNFQSKEQESNIYEFLSELYEKQNNIDKAYFYYKKRQALRDTIFSNQRMLQIDQMRVRFDLQQKESENQILKEKLQKEQIIRILGLVFSFVVLLGGIWIFLNNRKINKINYQLAEKNNEIKNTLKELEEANRQIVAQNKEIEVRNQEIELKNQDFIQSIGYALVIQEAMLPSKAMLDRLLGEYFVIWEPKDIVSGDFYWIAEKEDLLIIAVGDCTGHGVPGALMSSLGVNALNVVVHERGIIQPAEILEQMHQETLIRLHKEVNQLIDGMELGVLVIHRGKNMMYYAGAGIPLYYVQEYQLHVLEANKSSVGSNFRGSEPFSEHKIYLEYPTYFYMASDGFKDQFGGKQNKKFGSKQFKSLLKEFSFLPVEQQKDLLSKNLYLWKKEANEAQTDDITLIGFRYNPIKHFSGASSYENHYQTN</sequence>
<protein>
    <submittedName>
        <fullName evidence="5">Stage II sporulation protein E (SpoIIE)</fullName>
    </submittedName>
</protein>
<dbReference type="Gene3D" id="1.25.40.10">
    <property type="entry name" value="Tetratricopeptide repeat domain"/>
    <property type="match status" value="1"/>
</dbReference>
<keyword evidence="3" id="KW-1133">Transmembrane helix</keyword>
<dbReference type="PANTHER" id="PTHR10098:SF108">
    <property type="entry name" value="TETRATRICOPEPTIDE REPEAT PROTEIN 28"/>
    <property type="match status" value="1"/>
</dbReference>
<keyword evidence="2" id="KW-0175">Coiled coil</keyword>
<evidence type="ECO:0000313" key="6">
    <source>
        <dbReference type="Proteomes" id="UP000233387"/>
    </source>
</evidence>
<feature type="domain" description="PPM-type phosphatase" evidence="4">
    <location>
        <begin position="449"/>
        <end position="674"/>
    </location>
</feature>
<feature type="repeat" description="TPR" evidence="1">
    <location>
        <begin position="201"/>
        <end position="234"/>
    </location>
</feature>
<name>A0A2N3IH54_9BACT</name>
<dbReference type="EMBL" id="NKXO01000018">
    <property type="protein sequence ID" value="PKQ69645.1"/>
    <property type="molecule type" value="Genomic_DNA"/>
</dbReference>
<accession>A0A2N3IH54</accession>
<dbReference type="PANTHER" id="PTHR10098">
    <property type="entry name" value="RAPSYN-RELATED"/>
    <property type="match status" value="1"/>
</dbReference>
<dbReference type="Proteomes" id="UP000233387">
    <property type="component" value="Unassembled WGS sequence"/>
</dbReference>
<dbReference type="InterPro" id="IPR019734">
    <property type="entry name" value="TPR_rpt"/>
</dbReference>
<proteinExistence type="predicted"/>
<evidence type="ECO:0000313" key="5">
    <source>
        <dbReference type="EMBL" id="PKQ69645.1"/>
    </source>
</evidence>
<dbReference type="SMART" id="SM00028">
    <property type="entry name" value="TPR"/>
    <property type="match status" value="6"/>
</dbReference>
<dbReference type="Pfam" id="PF13424">
    <property type="entry name" value="TPR_12"/>
    <property type="match status" value="2"/>
</dbReference>
<dbReference type="SMART" id="SM00331">
    <property type="entry name" value="PP2C_SIG"/>
    <property type="match status" value="1"/>
</dbReference>
<dbReference type="SUPFAM" id="SSF48452">
    <property type="entry name" value="TPR-like"/>
    <property type="match status" value="2"/>
</dbReference>
<organism evidence="5 6">
    <name type="scientific">Raineya orbicola</name>
    <dbReference type="NCBI Taxonomy" id="2016530"/>
    <lineage>
        <taxon>Bacteria</taxon>
        <taxon>Pseudomonadati</taxon>
        <taxon>Bacteroidota</taxon>
        <taxon>Cytophagia</taxon>
        <taxon>Cytophagales</taxon>
        <taxon>Raineyaceae</taxon>
        <taxon>Raineya</taxon>
    </lineage>
</organism>
<evidence type="ECO:0000256" key="3">
    <source>
        <dbReference type="SAM" id="Phobius"/>
    </source>
</evidence>
<keyword evidence="1" id="KW-0802">TPR repeat</keyword>
<dbReference type="RefSeq" id="WP_101358586.1">
    <property type="nucleotide sequence ID" value="NZ_NKXO01000018.1"/>
</dbReference>